<dbReference type="CDD" id="cd00267">
    <property type="entry name" value="ABC_ATPase"/>
    <property type="match status" value="1"/>
</dbReference>
<sequence>MITGKILVNTTQFKYPKKAKLDIIKILISEENRLFKNIEAIDFFDEILDLRLLPTTDPRPEYNDAFKDLQQHYINNPDWSLKYIFLEHPPFKFLDSDDIFTKLLNLIISPKVNSNENDIKFFYHSINPILKLDKLEYKIQSYDDSNLPIYKIAKLDEHDALKNIPNNKITFYISNASNLSMPKESEYFILTPTTNWNDYGLKNGFTLYFYNNDIEQRIGELKIINTYEKSSIEILKKAFSQLPDEFCSLAEDISFYREIRAIFKNGYLSILKALNDVAFFPILEEKFDTLPSFQSSLIRYDKQEQLLRQAKFLIDNYDLDNLYKFNYTYQSGENEVLANFSFSENIPLERVYAIIGKNGVGKTRLISKLPIDIAKQKAMLFSPKLPLFSKIIAVSYSAFDKFEIPDPEAHFNYLYCGLRQKNEKNEITSLSETELNNRFKSSITEIEGRNRLGEWKVICENFFLTQETEKWLEEAPNSIGYTLKMDAVEQSIEQFSSGQKIFIYIMTEILANIRLNSLIIFDEPETHLHPNGISQLINSIHMLAKKFRSFCIIATHSPIVIQGLLSKKVYILRNEDGVMSLSHPTIETFGENLTVLTEEIFGTRDIPSYFKEEIQNLIQERYSYEKIVDTLTSNKDTPLSLNVSILLKSLLKKGE</sequence>
<accession>A0A2U2AIV5</accession>
<dbReference type="SUPFAM" id="SSF52540">
    <property type="entry name" value="P-loop containing nucleoside triphosphate hydrolases"/>
    <property type="match status" value="1"/>
</dbReference>
<feature type="domain" description="AAA+ ATPase" evidence="1">
    <location>
        <begin position="348"/>
        <end position="575"/>
    </location>
</feature>
<dbReference type="EMBL" id="QEWR01000004">
    <property type="protein sequence ID" value="PWD82515.1"/>
    <property type="molecule type" value="Genomic_DNA"/>
</dbReference>
<comment type="caution">
    <text evidence="2">The sequence shown here is derived from an EMBL/GenBank/DDBJ whole genome shotgun (WGS) entry which is preliminary data.</text>
</comment>
<evidence type="ECO:0000259" key="1">
    <source>
        <dbReference type="SMART" id="SM00382"/>
    </source>
</evidence>
<organism evidence="2 3">
    <name type="scientific">Ignatzschineria indica</name>
    <dbReference type="NCBI Taxonomy" id="472583"/>
    <lineage>
        <taxon>Bacteria</taxon>
        <taxon>Pseudomonadati</taxon>
        <taxon>Pseudomonadota</taxon>
        <taxon>Gammaproteobacteria</taxon>
        <taxon>Cardiobacteriales</taxon>
        <taxon>Ignatzschineriaceae</taxon>
        <taxon>Ignatzschineria</taxon>
    </lineage>
</organism>
<dbReference type="InterPro" id="IPR041427">
    <property type="entry name" value="AbiJ-NTD3"/>
</dbReference>
<dbReference type="InterPro" id="IPR003593">
    <property type="entry name" value="AAA+_ATPase"/>
</dbReference>
<dbReference type="Pfam" id="PF18860">
    <property type="entry name" value="AbiJ_NTD3"/>
    <property type="match status" value="1"/>
</dbReference>
<name>A0A2U2AIV5_9GAMM</name>
<dbReference type="PANTHER" id="PTHR43581:SF2">
    <property type="entry name" value="EXCINUCLEASE ATPASE SUBUNIT"/>
    <property type="match status" value="1"/>
</dbReference>
<protein>
    <submittedName>
        <fullName evidence="2">AAA family ATPase</fullName>
    </submittedName>
</protein>
<dbReference type="Gene3D" id="3.40.50.300">
    <property type="entry name" value="P-loop containing nucleotide triphosphate hydrolases"/>
    <property type="match status" value="1"/>
</dbReference>
<reference evidence="2 3" key="1">
    <citation type="journal article" date="2018" name="Genome Announc.">
        <title>Ignatzschineria cameli sp. nov., isolated from necrotic foot tissue of dromedaries (Camelus dromedarius) and associated maggots (Wohlfahrtia species) in Dubai.</title>
        <authorList>
            <person name="Tsang C.C."/>
            <person name="Tang J.Y."/>
            <person name="Fong J.Y."/>
            <person name="Kinne J."/>
            <person name="Lee H.H."/>
            <person name="Joseph M."/>
            <person name="Jose S."/>
            <person name="Schuster R.K."/>
            <person name="Tang Y."/>
            <person name="Sivakumar S."/>
            <person name="Chen J.H."/>
            <person name="Teng J.L."/>
            <person name="Lau S.K."/>
            <person name="Wernery U."/>
            <person name="Woo P.C."/>
        </authorList>
    </citation>
    <scope>NUCLEOTIDE SEQUENCE [LARGE SCALE GENOMIC DNA]</scope>
    <source>
        <strain evidence="2 3">KCTC 22643</strain>
    </source>
</reference>
<dbReference type="InterPro" id="IPR051396">
    <property type="entry name" value="Bact_Antivir_Def_Nuclease"/>
</dbReference>
<dbReference type="InterPro" id="IPR027417">
    <property type="entry name" value="P-loop_NTPase"/>
</dbReference>
<dbReference type="AlphaFoldDB" id="A0A2U2AIV5"/>
<evidence type="ECO:0000313" key="2">
    <source>
        <dbReference type="EMBL" id="PWD82515.1"/>
    </source>
</evidence>
<keyword evidence="3" id="KW-1185">Reference proteome</keyword>
<dbReference type="Proteomes" id="UP000244948">
    <property type="component" value="Unassembled WGS sequence"/>
</dbReference>
<dbReference type="Pfam" id="PF13175">
    <property type="entry name" value="AAA_15"/>
    <property type="match status" value="1"/>
</dbReference>
<dbReference type="SMART" id="SM00382">
    <property type="entry name" value="AAA"/>
    <property type="match status" value="1"/>
</dbReference>
<dbReference type="PANTHER" id="PTHR43581">
    <property type="entry name" value="ATP/GTP PHOSPHATASE"/>
    <property type="match status" value="1"/>
</dbReference>
<proteinExistence type="predicted"/>
<gene>
    <name evidence="2" type="ORF">DC082_07735</name>
</gene>
<evidence type="ECO:0000313" key="3">
    <source>
        <dbReference type="Proteomes" id="UP000244948"/>
    </source>
</evidence>
<dbReference type="InterPro" id="IPR041685">
    <property type="entry name" value="AAA_GajA/Old/RecF-like"/>
</dbReference>